<comment type="caution">
    <text evidence="3">The sequence shown here is derived from an EMBL/GenBank/DDBJ whole genome shotgun (WGS) entry which is preliminary data.</text>
</comment>
<proteinExistence type="predicted"/>
<dbReference type="EMBL" id="JAACJL010000047">
    <property type="protein sequence ID" value="KAF4612715.1"/>
    <property type="molecule type" value="Genomic_DNA"/>
</dbReference>
<dbReference type="PANTHER" id="PTHR47332">
    <property type="entry name" value="SET DOMAIN-CONTAINING PROTEIN 5"/>
    <property type="match status" value="1"/>
</dbReference>
<sequence length="398" mass="44103">MIGRDSSQTAASMANISGREVTKSYTKPTTPDDDEGLVTVATIPNVVVEGESHPQQHSEWIVSEQVTKQKVFKAPGYPKPIPKPFDGDLPVYEIKATPDMGLGLFATRSFSAGDLIFAERPLLVLPLGMINLYDEVPAEASNRSGDLTYSHPATAGPFNLGDAEVLIELAVSKMNPDVSRAFHSLDNCHSPNDYSQMIGIALTNALRITNLYDGPTYRAYLNSYAGISEIGSRINHSCKPNVYFTFDLASFSFSFKALRDIASGEQLFRSYCSIHAGRAQRRKELADWNIICRCASCANTTTDSDGLRLGCDKIIFNAIGIVTNSCRMNRAAMRSSFEYLAQLRQELYDEGLYTSKLYPSLLRIMRALCMKMESVDKAKEIEEEMKKYDKINDDLGAE</sequence>
<accession>A0A8H4QL52</accession>
<dbReference type="PANTHER" id="PTHR47332:SF4">
    <property type="entry name" value="SET DOMAIN-CONTAINING PROTEIN 5"/>
    <property type="match status" value="1"/>
</dbReference>
<organism evidence="3 4">
    <name type="scientific">Agrocybe pediades</name>
    <dbReference type="NCBI Taxonomy" id="84607"/>
    <lineage>
        <taxon>Eukaryota</taxon>
        <taxon>Fungi</taxon>
        <taxon>Dikarya</taxon>
        <taxon>Basidiomycota</taxon>
        <taxon>Agaricomycotina</taxon>
        <taxon>Agaricomycetes</taxon>
        <taxon>Agaricomycetidae</taxon>
        <taxon>Agaricales</taxon>
        <taxon>Agaricineae</taxon>
        <taxon>Strophariaceae</taxon>
        <taxon>Agrocybe</taxon>
    </lineage>
</organism>
<feature type="domain" description="SET" evidence="2">
    <location>
        <begin position="90"/>
        <end position="272"/>
    </location>
</feature>
<evidence type="ECO:0000313" key="4">
    <source>
        <dbReference type="Proteomes" id="UP000521872"/>
    </source>
</evidence>
<reference evidence="3 4" key="1">
    <citation type="submission" date="2019-12" db="EMBL/GenBank/DDBJ databases">
        <authorList>
            <person name="Floudas D."/>
            <person name="Bentzer J."/>
            <person name="Ahren D."/>
            <person name="Johansson T."/>
            <person name="Persson P."/>
            <person name="Tunlid A."/>
        </authorList>
    </citation>
    <scope>NUCLEOTIDE SEQUENCE [LARGE SCALE GENOMIC DNA]</scope>
    <source>
        <strain evidence="3 4">CBS 102.39</strain>
    </source>
</reference>
<evidence type="ECO:0000256" key="1">
    <source>
        <dbReference type="SAM" id="MobiDB-lite"/>
    </source>
</evidence>
<feature type="region of interest" description="Disordered" evidence="1">
    <location>
        <begin position="1"/>
        <end position="37"/>
    </location>
</feature>
<name>A0A8H4QL52_9AGAR</name>
<dbReference type="InterPro" id="IPR046341">
    <property type="entry name" value="SET_dom_sf"/>
</dbReference>
<dbReference type="Pfam" id="PF00856">
    <property type="entry name" value="SET"/>
    <property type="match status" value="1"/>
</dbReference>
<dbReference type="SMART" id="SM00317">
    <property type="entry name" value="SET"/>
    <property type="match status" value="1"/>
</dbReference>
<evidence type="ECO:0000313" key="3">
    <source>
        <dbReference type="EMBL" id="KAF4612715.1"/>
    </source>
</evidence>
<dbReference type="Gene3D" id="2.170.270.10">
    <property type="entry name" value="SET domain"/>
    <property type="match status" value="1"/>
</dbReference>
<dbReference type="PROSITE" id="PS50280">
    <property type="entry name" value="SET"/>
    <property type="match status" value="1"/>
</dbReference>
<feature type="compositionally biased region" description="Polar residues" evidence="1">
    <location>
        <begin position="1"/>
        <end position="15"/>
    </location>
</feature>
<dbReference type="InterPro" id="IPR053185">
    <property type="entry name" value="SET_domain_protein"/>
</dbReference>
<protein>
    <recommendedName>
        <fullName evidence="2">SET domain-containing protein</fullName>
    </recommendedName>
</protein>
<dbReference type="Proteomes" id="UP000521872">
    <property type="component" value="Unassembled WGS sequence"/>
</dbReference>
<evidence type="ECO:0000259" key="2">
    <source>
        <dbReference type="PROSITE" id="PS50280"/>
    </source>
</evidence>
<dbReference type="SUPFAM" id="SSF82199">
    <property type="entry name" value="SET domain"/>
    <property type="match status" value="1"/>
</dbReference>
<gene>
    <name evidence="3" type="ORF">D9613_011832</name>
</gene>
<keyword evidence="4" id="KW-1185">Reference proteome</keyword>
<dbReference type="AlphaFoldDB" id="A0A8H4QL52"/>
<dbReference type="CDD" id="cd20071">
    <property type="entry name" value="SET_SMYD"/>
    <property type="match status" value="1"/>
</dbReference>
<dbReference type="InterPro" id="IPR001214">
    <property type="entry name" value="SET_dom"/>
</dbReference>